<evidence type="ECO:0000313" key="3">
    <source>
        <dbReference type="EMBL" id="KIC09947.1"/>
    </source>
</evidence>
<dbReference type="AlphaFoldDB" id="A0A0C1H6Y0"/>
<dbReference type="SUPFAM" id="SSF89946">
    <property type="entry name" value="Hypothetical protein VC0424"/>
    <property type="match status" value="1"/>
</dbReference>
<dbReference type="Gene3D" id="3.30.70.970">
    <property type="entry name" value="RraB-like"/>
    <property type="match status" value="1"/>
</dbReference>
<proteinExistence type="predicted"/>
<comment type="caution">
    <text evidence="3">The sequence shown here is derived from an EMBL/GenBank/DDBJ whole genome shotgun (WGS) entry which is preliminary data.</text>
</comment>
<dbReference type="Pfam" id="PF06877">
    <property type="entry name" value="RraB"/>
    <property type="match status" value="1"/>
</dbReference>
<evidence type="ECO:0000259" key="2">
    <source>
        <dbReference type="Pfam" id="PF06877"/>
    </source>
</evidence>
<sequence>MTANSFRRPRRIQRSSEKIQTLFFRRPHPMQNPSIPQDWNVYFSRIGDAPAALRINLALIEVAPLAEYPQHVRVSMKLEQTNEHGFPTPEESETVYDIEDQIDRLAGNDNIPAGIVTTNGVANWHFYSRDAETFAQACRNLLTKNDRVCDITISEDAEWSFYQEFLYPDSYELQAIRNEQVLRRFRQDGDRLDKPRPIDHWLFFHTEADLNAAAAKVGTLGYTVSDSGRIEQEEDHPSYRLQLSKNAPLTDIDNDTWELIDIAQENNGDYDGWGSILVQ</sequence>
<dbReference type="InterPro" id="IPR009671">
    <property type="entry name" value="RraB_dom"/>
</dbReference>
<evidence type="ECO:0000313" key="4">
    <source>
        <dbReference type="Proteomes" id="UP000031390"/>
    </source>
</evidence>
<name>A0A0C1H6Y0_9NEIS</name>
<dbReference type="Proteomes" id="UP000031390">
    <property type="component" value="Unassembled WGS sequence"/>
</dbReference>
<gene>
    <name evidence="3" type="ORF">MCC93_08060</name>
</gene>
<reference evidence="3 4" key="1">
    <citation type="submission" date="2014-12" db="EMBL/GenBank/DDBJ databases">
        <title>Genome sequence of Morococcus cerebrosus.</title>
        <authorList>
            <person name="Shin S.-K."/>
            <person name="Yi H."/>
        </authorList>
    </citation>
    <scope>NUCLEOTIDE SEQUENCE [LARGE SCALE GENOMIC DNA]</scope>
    <source>
        <strain evidence="3 4">CIP 81.93</strain>
    </source>
</reference>
<dbReference type="EMBL" id="JUFZ01000032">
    <property type="protein sequence ID" value="KIC09947.1"/>
    <property type="molecule type" value="Genomic_DNA"/>
</dbReference>
<dbReference type="Pfam" id="PF05117">
    <property type="entry name" value="DUF695"/>
    <property type="match status" value="1"/>
</dbReference>
<evidence type="ECO:0008006" key="5">
    <source>
        <dbReference type="Google" id="ProtNLM"/>
    </source>
</evidence>
<feature type="domain" description="Regulator of ribonuclease activity B" evidence="2">
    <location>
        <begin position="177"/>
        <end position="274"/>
    </location>
</feature>
<dbReference type="InterPro" id="IPR016097">
    <property type="entry name" value="DUF695"/>
</dbReference>
<accession>A0A0C1H6Y0</accession>
<feature type="domain" description="DUF695" evidence="1">
    <location>
        <begin position="37"/>
        <end position="167"/>
    </location>
</feature>
<organism evidence="3 4">
    <name type="scientific">Morococcus cerebrosus</name>
    <dbReference type="NCBI Taxonomy" id="1056807"/>
    <lineage>
        <taxon>Bacteria</taxon>
        <taxon>Pseudomonadati</taxon>
        <taxon>Pseudomonadota</taxon>
        <taxon>Betaproteobacteria</taxon>
        <taxon>Neisseriales</taxon>
        <taxon>Neisseriaceae</taxon>
        <taxon>Morococcus</taxon>
    </lineage>
</organism>
<dbReference type="PATRIC" id="fig|1056807.3.peg.778"/>
<dbReference type="InterPro" id="IPR036701">
    <property type="entry name" value="RraB-like_sf"/>
</dbReference>
<protein>
    <recommendedName>
        <fullName evidence="5">TIGR01619 family protein</fullName>
    </recommendedName>
</protein>
<evidence type="ECO:0000259" key="1">
    <source>
        <dbReference type="Pfam" id="PF05117"/>
    </source>
</evidence>